<comment type="catalytic activity">
    <reaction evidence="8 10">
        <text>(6R)-10-formyltetrahydrofolate + 5-amino-1-(5-phospho-beta-D-ribosyl)imidazole-4-carboxamide = 5-formamido-1-(5-phospho-D-ribosyl)imidazole-4-carboxamide + (6S)-5,6,7,8-tetrahydrofolate</text>
        <dbReference type="Rhea" id="RHEA:22192"/>
        <dbReference type="ChEBI" id="CHEBI:57453"/>
        <dbReference type="ChEBI" id="CHEBI:58467"/>
        <dbReference type="ChEBI" id="CHEBI:58475"/>
        <dbReference type="ChEBI" id="CHEBI:195366"/>
        <dbReference type="EC" id="2.1.2.3"/>
    </reaction>
</comment>
<comment type="caution">
    <text evidence="12">The sequence shown here is derived from an EMBL/GenBank/DDBJ whole genome shotgun (WGS) entry which is preliminary data.</text>
</comment>
<comment type="domain">
    <text evidence="10">The IMP cyclohydrolase activity resides in the N-terminal region.</text>
</comment>
<organism evidence="12 13">
    <name type="scientific">Conexibacter arvalis</name>
    <dbReference type="NCBI Taxonomy" id="912552"/>
    <lineage>
        <taxon>Bacteria</taxon>
        <taxon>Bacillati</taxon>
        <taxon>Actinomycetota</taxon>
        <taxon>Thermoleophilia</taxon>
        <taxon>Solirubrobacterales</taxon>
        <taxon>Conexibacteraceae</taxon>
        <taxon>Conexibacter</taxon>
    </lineage>
</organism>
<feature type="domain" description="MGS-like" evidence="11">
    <location>
        <begin position="13"/>
        <end position="164"/>
    </location>
</feature>
<dbReference type="PANTHER" id="PTHR11692:SF0">
    <property type="entry name" value="BIFUNCTIONAL PURINE BIOSYNTHESIS PROTEIN ATIC"/>
    <property type="match status" value="1"/>
</dbReference>
<gene>
    <name evidence="10" type="primary">purH</name>
    <name evidence="12" type="ORF">BDZ31_004853</name>
</gene>
<evidence type="ECO:0000256" key="6">
    <source>
        <dbReference type="ARBA" id="ARBA00022801"/>
    </source>
</evidence>
<evidence type="ECO:0000256" key="4">
    <source>
        <dbReference type="ARBA" id="ARBA00022679"/>
    </source>
</evidence>
<dbReference type="EC" id="2.1.2.3" evidence="10"/>
<sequence length="533" mass="57439">MSEGTETPNALAPTAPGQVQVRRALLSVSDKTGIVEFARGLADLGVEIVSTGGTAGALADAGIPHRSITDFTGFPEIMDGRVKTLHPKLYAGLLAVRDDASHLAAARDAEVEMVDLVCVNLYPFEQTVARRGVADSEVIENIDIGGPTMIRAAAKNFAFAAPVVSPESYDAILDELRASGSLLSLATRESLAAEAFAYTARYDTAIARWFAEKRGDDFPQLFVRAFEKVTDLSYGENPHQRAAYYAQVGSPTHLLSNVRQLGGKPLSFNNLLDLNGSRLLVREFGAPACVIVKHNNPCGVATGDTPLAAYERAFECDPMSAFGGIVCLNRPVDRELAEALVKQFIEVLFAPGYSEEALEVLSVKRNMRVLQDDENLPLHLAEPDMKQVVGGLLVQDRDLDTQERAEMTVPTRRQPTDQEWSELLFARRVCKHVRSNAIVLARDNASVGIGAGQMSRVDSVRIAVEKAREGSLKGAVLASDAFFPFADGPQLAVDAGVTAIIQPGGSVRDPEVIAAADEAGVAMVFTSRRHFKH</sequence>
<dbReference type="AlphaFoldDB" id="A0A840ILU6"/>
<dbReference type="EC" id="3.5.4.10" evidence="10"/>
<dbReference type="InterPro" id="IPR011607">
    <property type="entry name" value="MGS-like_dom"/>
</dbReference>
<comment type="catalytic activity">
    <reaction evidence="9 10">
        <text>IMP + H2O = 5-formamido-1-(5-phospho-D-ribosyl)imidazole-4-carboxamide</text>
        <dbReference type="Rhea" id="RHEA:18445"/>
        <dbReference type="ChEBI" id="CHEBI:15377"/>
        <dbReference type="ChEBI" id="CHEBI:58053"/>
        <dbReference type="ChEBI" id="CHEBI:58467"/>
        <dbReference type="EC" id="3.5.4.10"/>
    </reaction>
</comment>
<name>A0A840ILU6_9ACTN</name>
<dbReference type="PIRSF" id="PIRSF000414">
    <property type="entry name" value="AICARFT_IMPCHas"/>
    <property type="match status" value="1"/>
</dbReference>
<evidence type="ECO:0000256" key="5">
    <source>
        <dbReference type="ARBA" id="ARBA00022755"/>
    </source>
</evidence>
<dbReference type="SUPFAM" id="SSF52335">
    <property type="entry name" value="Methylglyoxal synthase-like"/>
    <property type="match status" value="1"/>
</dbReference>
<dbReference type="UniPathway" id="UPA00074">
    <property type="reaction ID" value="UER00133"/>
</dbReference>
<dbReference type="NCBIfam" id="NF002049">
    <property type="entry name" value="PRK00881.1"/>
    <property type="match status" value="1"/>
</dbReference>
<accession>A0A840ILU6</accession>
<dbReference type="RefSeq" id="WP_183345983.1">
    <property type="nucleotide sequence ID" value="NZ_JACHNU010000013.1"/>
</dbReference>
<evidence type="ECO:0000256" key="1">
    <source>
        <dbReference type="ARBA" id="ARBA00004844"/>
    </source>
</evidence>
<evidence type="ECO:0000256" key="7">
    <source>
        <dbReference type="ARBA" id="ARBA00023268"/>
    </source>
</evidence>
<dbReference type="SMART" id="SM00798">
    <property type="entry name" value="AICARFT_IMPCHas"/>
    <property type="match status" value="1"/>
</dbReference>
<dbReference type="SMART" id="SM00851">
    <property type="entry name" value="MGS"/>
    <property type="match status" value="1"/>
</dbReference>
<dbReference type="PROSITE" id="PS51855">
    <property type="entry name" value="MGS"/>
    <property type="match status" value="1"/>
</dbReference>
<keyword evidence="6 10" id="KW-0378">Hydrolase</keyword>
<evidence type="ECO:0000256" key="9">
    <source>
        <dbReference type="ARBA" id="ARBA00050687"/>
    </source>
</evidence>
<evidence type="ECO:0000313" key="13">
    <source>
        <dbReference type="Proteomes" id="UP000585272"/>
    </source>
</evidence>
<comment type="similarity">
    <text evidence="3 10">Belongs to the PurH family.</text>
</comment>
<reference evidence="12 13" key="1">
    <citation type="submission" date="2020-08" db="EMBL/GenBank/DDBJ databases">
        <title>Genomic Encyclopedia of Archaeal and Bacterial Type Strains, Phase II (KMG-II): from individual species to whole genera.</title>
        <authorList>
            <person name="Goeker M."/>
        </authorList>
    </citation>
    <scope>NUCLEOTIDE SEQUENCE [LARGE SCALE GENOMIC DNA]</scope>
    <source>
        <strain evidence="12 13">DSM 23288</strain>
    </source>
</reference>
<dbReference type="Gene3D" id="3.40.50.1380">
    <property type="entry name" value="Methylglyoxal synthase-like domain"/>
    <property type="match status" value="1"/>
</dbReference>
<comment type="pathway">
    <text evidence="2 10">Purine metabolism; IMP biosynthesis via de novo pathway; 5-formamido-1-(5-phospho-D-ribosyl)imidazole-4-carboxamide from 5-amino-1-(5-phospho-D-ribosyl)imidazole-4-carboxamide (10-formyl THF route): step 1/1.</text>
</comment>
<evidence type="ECO:0000256" key="10">
    <source>
        <dbReference type="HAMAP-Rule" id="MF_00139"/>
    </source>
</evidence>
<dbReference type="PANTHER" id="PTHR11692">
    <property type="entry name" value="BIFUNCTIONAL PURINE BIOSYNTHESIS PROTEIN PURH"/>
    <property type="match status" value="1"/>
</dbReference>
<protein>
    <recommendedName>
        <fullName evidence="10">Bifunctional purine biosynthesis protein PurH</fullName>
    </recommendedName>
    <domain>
        <recommendedName>
            <fullName evidence="10">Phosphoribosylaminoimidazolecarboxamide formyltransferase</fullName>
            <ecNumber evidence="10">2.1.2.3</ecNumber>
        </recommendedName>
        <alternativeName>
            <fullName evidence="10">AICAR transformylase</fullName>
        </alternativeName>
    </domain>
    <domain>
        <recommendedName>
            <fullName evidence="10">IMP cyclohydrolase</fullName>
            <ecNumber evidence="10">3.5.4.10</ecNumber>
        </recommendedName>
        <alternativeName>
            <fullName evidence="10">ATIC</fullName>
        </alternativeName>
        <alternativeName>
            <fullName evidence="10">IMP synthase</fullName>
        </alternativeName>
        <alternativeName>
            <fullName evidence="10">Inosinicase</fullName>
        </alternativeName>
    </domain>
</protein>
<dbReference type="CDD" id="cd01421">
    <property type="entry name" value="IMPCH"/>
    <property type="match status" value="1"/>
</dbReference>
<dbReference type="InterPro" id="IPR024051">
    <property type="entry name" value="AICAR_Tfase_dup_dom_sf"/>
</dbReference>
<evidence type="ECO:0000313" key="12">
    <source>
        <dbReference type="EMBL" id="MBB4665231.1"/>
    </source>
</evidence>
<evidence type="ECO:0000256" key="3">
    <source>
        <dbReference type="ARBA" id="ARBA00007667"/>
    </source>
</evidence>
<dbReference type="GO" id="GO:0005829">
    <property type="term" value="C:cytosol"/>
    <property type="evidence" value="ECO:0007669"/>
    <property type="project" value="TreeGrafter"/>
</dbReference>
<dbReference type="SUPFAM" id="SSF53927">
    <property type="entry name" value="Cytidine deaminase-like"/>
    <property type="match status" value="1"/>
</dbReference>
<dbReference type="GO" id="GO:0006189">
    <property type="term" value="P:'de novo' IMP biosynthetic process"/>
    <property type="evidence" value="ECO:0007669"/>
    <property type="project" value="UniProtKB-UniRule"/>
</dbReference>
<keyword evidence="7 10" id="KW-0511">Multifunctional enzyme</keyword>
<dbReference type="HAMAP" id="MF_00139">
    <property type="entry name" value="PurH"/>
    <property type="match status" value="1"/>
</dbReference>
<dbReference type="Gene3D" id="3.40.140.20">
    <property type="match status" value="2"/>
</dbReference>
<proteinExistence type="inferred from homology"/>
<dbReference type="Pfam" id="PF02142">
    <property type="entry name" value="MGS"/>
    <property type="match status" value="1"/>
</dbReference>
<keyword evidence="13" id="KW-1185">Reference proteome</keyword>
<comment type="pathway">
    <text evidence="1 10">Purine metabolism; IMP biosynthesis via de novo pathway; IMP from 5-formamido-1-(5-phospho-D-ribosyl)imidazole-4-carboxamide: step 1/1.</text>
</comment>
<dbReference type="Proteomes" id="UP000585272">
    <property type="component" value="Unassembled WGS sequence"/>
</dbReference>
<evidence type="ECO:0000256" key="2">
    <source>
        <dbReference type="ARBA" id="ARBA00004954"/>
    </source>
</evidence>
<dbReference type="GO" id="GO:0004643">
    <property type="term" value="F:phosphoribosylaminoimidazolecarboxamide formyltransferase activity"/>
    <property type="evidence" value="ECO:0007669"/>
    <property type="project" value="UniProtKB-UniRule"/>
</dbReference>
<evidence type="ECO:0000259" key="11">
    <source>
        <dbReference type="PROSITE" id="PS51855"/>
    </source>
</evidence>
<keyword evidence="5 10" id="KW-0658">Purine biosynthesis</keyword>
<dbReference type="FunFam" id="3.40.50.1380:FF:000001">
    <property type="entry name" value="Bifunctional purine biosynthesis protein PurH"/>
    <property type="match status" value="1"/>
</dbReference>
<dbReference type="FunFam" id="3.40.140.20:FF:000001">
    <property type="entry name" value="Bifunctional purine biosynthesis protein PurH"/>
    <property type="match status" value="1"/>
</dbReference>
<dbReference type="NCBIfam" id="TIGR00355">
    <property type="entry name" value="purH"/>
    <property type="match status" value="1"/>
</dbReference>
<dbReference type="InterPro" id="IPR036914">
    <property type="entry name" value="MGS-like_dom_sf"/>
</dbReference>
<evidence type="ECO:0000256" key="8">
    <source>
        <dbReference type="ARBA" id="ARBA00050488"/>
    </source>
</evidence>
<dbReference type="InterPro" id="IPR016193">
    <property type="entry name" value="Cytidine_deaminase-like"/>
</dbReference>
<dbReference type="InterPro" id="IPR002695">
    <property type="entry name" value="PurH-like"/>
</dbReference>
<keyword evidence="4 10" id="KW-0808">Transferase</keyword>
<dbReference type="Pfam" id="PF01808">
    <property type="entry name" value="AICARFT_IMPCHas"/>
    <property type="match status" value="1"/>
</dbReference>
<dbReference type="GO" id="GO:0003937">
    <property type="term" value="F:IMP cyclohydrolase activity"/>
    <property type="evidence" value="ECO:0007669"/>
    <property type="project" value="UniProtKB-UniRule"/>
</dbReference>
<dbReference type="EMBL" id="JACHNU010000013">
    <property type="protein sequence ID" value="MBB4665231.1"/>
    <property type="molecule type" value="Genomic_DNA"/>
</dbReference>